<evidence type="ECO:0000313" key="2">
    <source>
        <dbReference type="EMBL" id="OUQ05342.1"/>
    </source>
</evidence>
<comment type="caution">
    <text evidence="2">The sequence shown here is derived from an EMBL/GenBank/DDBJ whole genome shotgun (WGS) entry which is preliminary data.</text>
</comment>
<dbReference type="EMBL" id="NFLB01000006">
    <property type="protein sequence ID" value="OUQ05342.1"/>
    <property type="molecule type" value="Genomic_DNA"/>
</dbReference>
<feature type="domain" description="Abortive infection protein-like C-terminal" evidence="1">
    <location>
        <begin position="172"/>
        <end position="252"/>
    </location>
</feature>
<proteinExistence type="predicted"/>
<name>A0A1Y4QLD5_9FIRM</name>
<dbReference type="InterPro" id="IPR026001">
    <property type="entry name" value="Abi-like_C"/>
</dbReference>
<dbReference type="Pfam" id="PF14355">
    <property type="entry name" value="Abi_C"/>
    <property type="match status" value="1"/>
</dbReference>
<gene>
    <name evidence="2" type="ORF">B5E91_06745</name>
</gene>
<protein>
    <recommendedName>
        <fullName evidence="1">Abortive infection protein-like C-terminal domain-containing protein</fullName>
    </recommendedName>
</protein>
<organism evidence="2 3">
    <name type="scientific">Thomasclavelia spiroformis</name>
    <dbReference type="NCBI Taxonomy" id="29348"/>
    <lineage>
        <taxon>Bacteria</taxon>
        <taxon>Bacillati</taxon>
        <taxon>Bacillota</taxon>
        <taxon>Erysipelotrichia</taxon>
        <taxon>Erysipelotrichales</taxon>
        <taxon>Coprobacillaceae</taxon>
        <taxon>Thomasclavelia</taxon>
    </lineage>
</organism>
<dbReference type="RefSeq" id="WP_087256278.1">
    <property type="nucleotide sequence ID" value="NZ_NFLB01000006.1"/>
</dbReference>
<accession>A0A1Y4QLD5</accession>
<reference evidence="3" key="1">
    <citation type="submission" date="2017-04" db="EMBL/GenBank/DDBJ databases">
        <title>Function of individual gut microbiota members based on whole genome sequencing of pure cultures obtained from chicken caecum.</title>
        <authorList>
            <person name="Medvecky M."/>
            <person name="Cejkova D."/>
            <person name="Polansky O."/>
            <person name="Karasova D."/>
            <person name="Kubasova T."/>
            <person name="Cizek A."/>
            <person name="Rychlik I."/>
        </authorList>
    </citation>
    <scope>NUCLEOTIDE SEQUENCE [LARGE SCALE GENOMIC DNA]</scope>
    <source>
        <strain evidence="3">An149</strain>
    </source>
</reference>
<dbReference type="AlphaFoldDB" id="A0A1Y4QLD5"/>
<dbReference type="Proteomes" id="UP000196258">
    <property type="component" value="Unassembled WGS sequence"/>
</dbReference>
<evidence type="ECO:0000313" key="3">
    <source>
        <dbReference type="Proteomes" id="UP000196258"/>
    </source>
</evidence>
<sequence length="264" mass="30705">MTLSELTNELKVELLNASDATYDENMWLSIEEIHRIRIGISKIDDFEFDKSKLSFFDSCVSFSDIYLYFYHSEEAEFNQYYLPKTEITKALGPLIVHFLKHDYEVIIKKINIDTHLSFSSKIYSLIEKMETAYDNSDYGLVTTLSSTILQNVFIEICKSQGITVNKNEKFNALYNKVKSLLNIDPVQYKEQPAIRKFCSKLNELITDINEIRNIYSDSHGVDGETHILFSKISKHHFKLIVDTTKTCVNFLMGSYEFQNNEITM</sequence>
<evidence type="ECO:0000259" key="1">
    <source>
        <dbReference type="Pfam" id="PF14355"/>
    </source>
</evidence>